<keyword evidence="3" id="KW-1185">Reference proteome</keyword>
<feature type="transmembrane region" description="Helical" evidence="1">
    <location>
        <begin position="862"/>
        <end position="882"/>
    </location>
</feature>
<feature type="transmembrane region" description="Helical" evidence="1">
    <location>
        <begin position="428"/>
        <end position="451"/>
    </location>
</feature>
<dbReference type="Gene3D" id="1.20.1640.10">
    <property type="entry name" value="Multidrug efflux transporter AcrB transmembrane domain"/>
    <property type="match status" value="2"/>
</dbReference>
<keyword evidence="1" id="KW-1133">Transmembrane helix</keyword>
<proteinExistence type="predicted"/>
<evidence type="ECO:0000313" key="2">
    <source>
        <dbReference type="EMBL" id="MRV71953.1"/>
    </source>
</evidence>
<feature type="transmembrane region" description="Helical" evidence="1">
    <location>
        <begin position="335"/>
        <end position="354"/>
    </location>
</feature>
<dbReference type="Proteomes" id="UP000446768">
    <property type="component" value="Unassembled WGS sequence"/>
</dbReference>
<gene>
    <name evidence="2" type="ORF">GJ700_09525</name>
</gene>
<dbReference type="EMBL" id="WKJJ01000005">
    <property type="protein sequence ID" value="MRV71953.1"/>
    <property type="molecule type" value="Genomic_DNA"/>
</dbReference>
<keyword evidence="1" id="KW-0812">Transmembrane</keyword>
<dbReference type="SUPFAM" id="SSF82693">
    <property type="entry name" value="Multidrug efflux transporter AcrB pore domain, PN1, PN2, PC1 and PC2 subdomains"/>
    <property type="match status" value="2"/>
</dbReference>
<dbReference type="Pfam" id="PF00873">
    <property type="entry name" value="ACR_tran"/>
    <property type="match status" value="1"/>
</dbReference>
<feature type="transmembrane region" description="Helical" evidence="1">
    <location>
        <begin position="529"/>
        <end position="549"/>
    </location>
</feature>
<feature type="transmembrane region" description="Helical" evidence="1">
    <location>
        <begin position="889"/>
        <end position="906"/>
    </location>
</feature>
<sequence>MNLAAAALARPRFTFLAVLALVLAGLWLALDFPSTEEPSITIRTATVLNLVPGASADRVEQLVARPVEESILGLPEVKRVKTTVRPGFAFSYVELHPSVPADKLGNVWQRLRNRMNDVRPNLPEGTVGPLVDDEFGRVAVMTVGLTGKGYSAGELREQARRMRDALLQVAGVEKVSLHGVRDEQVQIILDVPALAAKGVSPATVMEAVAKRNVITPAGFVEVGGAELALNVSGNVASPDQLRSTPVALPKGGTVLLGHLARIERLAQDPPMSGAFVNGTPAVVIAVSMDPGQNVVSFAAQLRGKMQELQASLPAGMQVLPITDQAHIVTKQLKQVGQVFLETTTIVMSVVVLFLGLRTGLIVGAIVPATVLGTLAIMKLLGIELHIISIGAIIIALGLFVDNAIVVAEDMERRLALGEDRAQAAAEAGRTMFVPLLVSSLAIILTFMPLVLSTTETGEYLRSMGIVMAIALLLSLLLAVTFTPLLCQRFMRQHHRHYMDHTESGRVARAVESLTAWYRGAVRRILRHRAAYIGAMLVLLAGASALFTTVPSELMPASERRQLQMVIELAPDASTGRTLSQSGDISAALADHQAFPELASHAIYLVDGGPRFILGLTPPTPAAHIAYAVLELAPGVTHEKAIMALRGKLAARFPDIRFEPKRFSMGSSDAGQAIFRLSGSDGASLAAAADSLQAALQAVPGMQNISSDGERLIPQLNVEVDQVKAHAAGVSTSDIAKNLDMMLAGAMISQYREGDTILPVMLRGAPSLRAGIEQLRTLPIQRADNSGSVPLGQVATIAMAAQPSVIKRHNQERTVSVMAKHPDMTALAIAEAVRPALDALRAGGKVDVSLGGEMEENASANDAVVKLLPGCVLAMFLLFVWQFESVRKSLIILASIPFVAIGAALALKLSGTTLTFIGTLGLLALAGIIVNNAVLMLDAIEEGRRAGLPPFQAVEDAAAKRLRPIAMTNMVCIVGLVPLCLFGGAVWNSLSVVMIGGLVLGPLITLGLIPALYASFYNFGKPEGN</sequence>
<evidence type="ECO:0000256" key="1">
    <source>
        <dbReference type="SAM" id="Phobius"/>
    </source>
</evidence>
<feature type="transmembrane region" description="Helical" evidence="1">
    <location>
        <begin position="386"/>
        <end position="407"/>
    </location>
</feature>
<dbReference type="SUPFAM" id="SSF82714">
    <property type="entry name" value="Multidrug efflux transporter AcrB TolC docking domain, DN and DC subdomains"/>
    <property type="match status" value="2"/>
</dbReference>
<dbReference type="Gene3D" id="3.30.70.1440">
    <property type="entry name" value="Multidrug efflux transporter AcrB pore domain"/>
    <property type="match status" value="1"/>
</dbReference>
<name>A0A7X2ILJ0_9BURK</name>
<evidence type="ECO:0000313" key="3">
    <source>
        <dbReference type="Proteomes" id="UP000446768"/>
    </source>
</evidence>
<dbReference type="GO" id="GO:0005886">
    <property type="term" value="C:plasma membrane"/>
    <property type="evidence" value="ECO:0007669"/>
    <property type="project" value="TreeGrafter"/>
</dbReference>
<feature type="transmembrane region" description="Helical" evidence="1">
    <location>
        <begin position="361"/>
        <end position="380"/>
    </location>
</feature>
<reference evidence="2 3" key="1">
    <citation type="submission" date="2019-11" db="EMBL/GenBank/DDBJ databases">
        <title>Novel species isolated from a subtropical stream in China.</title>
        <authorList>
            <person name="Lu H."/>
        </authorList>
    </citation>
    <scope>NUCLEOTIDE SEQUENCE [LARGE SCALE GENOMIC DNA]</scope>
    <source>
        <strain evidence="2 3">FT92W</strain>
    </source>
</reference>
<accession>A0A7X2ILJ0</accession>
<dbReference type="Gene3D" id="3.30.2090.10">
    <property type="entry name" value="Multidrug efflux transporter AcrB TolC docking domain, DN and DC subdomains"/>
    <property type="match status" value="2"/>
</dbReference>
<dbReference type="PANTHER" id="PTHR32063">
    <property type="match status" value="1"/>
</dbReference>
<dbReference type="PANTHER" id="PTHR32063:SF18">
    <property type="entry name" value="CATION EFFLUX SYSTEM PROTEIN"/>
    <property type="match status" value="1"/>
</dbReference>
<dbReference type="Gene3D" id="3.30.70.1430">
    <property type="entry name" value="Multidrug efflux transporter AcrB pore domain"/>
    <property type="match status" value="2"/>
</dbReference>
<keyword evidence="1" id="KW-0472">Membrane</keyword>
<feature type="transmembrane region" description="Helical" evidence="1">
    <location>
        <begin position="912"/>
        <end position="934"/>
    </location>
</feature>
<dbReference type="InterPro" id="IPR001036">
    <property type="entry name" value="Acrflvin-R"/>
</dbReference>
<feature type="transmembrane region" description="Helical" evidence="1">
    <location>
        <begin position="463"/>
        <end position="486"/>
    </location>
</feature>
<dbReference type="AlphaFoldDB" id="A0A7X2ILJ0"/>
<dbReference type="Gene3D" id="3.30.70.1320">
    <property type="entry name" value="Multidrug efflux transporter AcrB pore domain like"/>
    <property type="match status" value="1"/>
</dbReference>
<organism evidence="2 3">
    <name type="scientific">Pseudoduganella rivuli</name>
    <dbReference type="NCBI Taxonomy" id="2666085"/>
    <lineage>
        <taxon>Bacteria</taxon>
        <taxon>Pseudomonadati</taxon>
        <taxon>Pseudomonadota</taxon>
        <taxon>Betaproteobacteria</taxon>
        <taxon>Burkholderiales</taxon>
        <taxon>Oxalobacteraceae</taxon>
        <taxon>Telluria group</taxon>
        <taxon>Pseudoduganella</taxon>
    </lineage>
</organism>
<dbReference type="InterPro" id="IPR027463">
    <property type="entry name" value="AcrB_DN_DC_subdom"/>
</dbReference>
<dbReference type="SUPFAM" id="SSF82866">
    <property type="entry name" value="Multidrug efflux transporter AcrB transmembrane domain"/>
    <property type="match status" value="2"/>
</dbReference>
<comment type="caution">
    <text evidence="2">The sequence shown here is derived from an EMBL/GenBank/DDBJ whole genome shotgun (WGS) entry which is preliminary data.</text>
</comment>
<dbReference type="PRINTS" id="PR00702">
    <property type="entry name" value="ACRIFLAVINRP"/>
</dbReference>
<feature type="transmembrane region" description="Helical" evidence="1">
    <location>
        <begin position="992"/>
        <end position="1015"/>
    </location>
</feature>
<protein>
    <submittedName>
        <fullName evidence="2">MMPL family transporter</fullName>
    </submittedName>
</protein>
<feature type="transmembrane region" description="Helical" evidence="1">
    <location>
        <begin position="969"/>
        <end position="986"/>
    </location>
</feature>
<dbReference type="RefSeq" id="WP_154373039.1">
    <property type="nucleotide sequence ID" value="NZ_WKJJ01000005.1"/>
</dbReference>
<dbReference type="GO" id="GO:0042910">
    <property type="term" value="F:xenobiotic transmembrane transporter activity"/>
    <property type="evidence" value="ECO:0007669"/>
    <property type="project" value="TreeGrafter"/>
</dbReference>